<keyword evidence="4 6" id="KW-1133">Transmembrane helix</keyword>
<dbReference type="Gene3D" id="1.20.1250.20">
    <property type="entry name" value="MFS general substrate transporter like domains"/>
    <property type="match status" value="2"/>
</dbReference>
<feature type="transmembrane region" description="Helical" evidence="6">
    <location>
        <begin position="46"/>
        <end position="70"/>
    </location>
</feature>
<sequence length="429" mass="46850">MQDSKKEIISWSLYDWANSAFATTVMAAFFPIFFSAYWSMGQDASVSTFFLGIANSIASLVVAALAPFLGAIADSGSYRKKFLIFLAFLGAAMTSCLFLLRAGDWVLAIVFYVISCIGFSGGNTFYDSLLPCVASEKKVDFVSALGFSLGYIGGGLLFLINVLMYLKPALFGLADSVQAVKVSFLTVGIWWLVFTIPLLLFVKEDNGGKKVKISESCKNGARDILQTLKCLKYLKTTTLFLISYWCYIDGVDTIVRMATDYGSALGFSSSSLIVALLITQFVAFPAALLYNLFGKKIGTRNAILVAIIAYCIITTLGVFMTKEIHFYLLAILIGLFQGGIQALSRSYYTRLIPKNNSAQFFGFFNMLGKFAAIVGPFLIGIVTLITKSNRVGLLSLIILFAAGGTLLLKVDESKASKEVERFEEKIARA</sequence>
<dbReference type="InterPro" id="IPR024671">
    <property type="entry name" value="Atg22-like"/>
</dbReference>
<feature type="transmembrane region" description="Helical" evidence="6">
    <location>
        <begin position="271"/>
        <end position="290"/>
    </location>
</feature>
<feature type="transmembrane region" description="Helical" evidence="6">
    <location>
        <begin position="106"/>
        <end position="129"/>
    </location>
</feature>
<name>A0A7X2PA98_9SPIO</name>
<dbReference type="RefSeq" id="WP_154424102.1">
    <property type="nucleotide sequence ID" value="NZ_VUNN01000001.1"/>
</dbReference>
<evidence type="ECO:0000313" key="9">
    <source>
        <dbReference type="Proteomes" id="UP000460549"/>
    </source>
</evidence>
<comment type="caution">
    <text evidence="8">The sequence shown here is derived from an EMBL/GenBank/DDBJ whole genome shotgun (WGS) entry which is preliminary data.</text>
</comment>
<proteinExistence type="predicted"/>
<feature type="domain" description="Major facilitator superfamily (MFS) profile" evidence="7">
    <location>
        <begin position="224"/>
        <end position="429"/>
    </location>
</feature>
<evidence type="ECO:0000313" key="8">
    <source>
        <dbReference type="EMBL" id="MSU05199.1"/>
    </source>
</evidence>
<dbReference type="EMBL" id="VUNN01000001">
    <property type="protein sequence ID" value="MSU05199.1"/>
    <property type="molecule type" value="Genomic_DNA"/>
</dbReference>
<dbReference type="PROSITE" id="PS50850">
    <property type="entry name" value="MFS"/>
    <property type="match status" value="1"/>
</dbReference>
<dbReference type="GO" id="GO:0012505">
    <property type="term" value="C:endomembrane system"/>
    <property type="evidence" value="ECO:0007669"/>
    <property type="project" value="UniProtKB-SubCell"/>
</dbReference>
<feature type="transmembrane region" description="Helical" evidence="6">
    <location>
        <begin position="360"/>
        <end position="385"/>
    </location>
</feature>
<dbReference type="CDD" id="cd17482">
    <property type="entry name" value="MFS_YxiO_like"/>
    <property type="match status" value="1"/>
</dbReference>
<protein>
    <submittedName>
        <fullName evidence="8">MFS transporter</fullName>
    </submittedName>
</protein>
<dbReference type="PANTHER" id="PTHR23519">
    <property type="entry name" value="AUTOPHAGY-RELATED PROTEIN 22"/>
    <property type="match status" value="1"/>
</dbReference>
<keyword evidence="5 6" id="KW-0472">Membrane</keyword>
<dbReference type="Proteomes" id="UP000460549">
    <property type="component" value="Unassembled WGS sequence"/>
</dbReference>
<evidence type="ECO:0000256" key="6">
    <source>
        <dbReference type="SAM" id="Phobius"/>
    </source>
</evidence>
<evidence type="ECO:0000256" key="5">
    <source>
        <dbReference type="ARBA" id="ARBA00023136"/>
    </source>
</evidence>
<dbReference type="SUPFAM" id="SSF103473">
    <property type="entry name" value="MFS general substrate transporter"/>
    <property type="match status" value="1"/>
</dbReference>
<feature type="transmembrane region" description="Helical" evidence="6">
    <location>
        <begin position="82"/>
        <end position="100"/>
    </location>
</feature>
<accession>A0A7X2PA98</accession>
<dbReference type="GO" id="GO:0022857">
    <property type="term" value="F:transmembrane transporter activity"/>
    <property type="evidence" value="ECO:0007669"/>
    <property type="project" value="InterPro"/>
</dbReference>
<feature type="transmembrane region" description="Helical" evidence="6">
    <location>
        <begin position="391"/>
        <end position="408"/>
    </location>
</feature>
<dbReference type="InterPro" id="IPR050495">
    <property type="entry name" value="ATG22/LtaA_families"/>
</dbReference>
<dbReference type="InterPro" id="IPR020846">
    <property type="entry name" value="MFS_dom"/>
</dbReference>
<evidence type="ECO:0000256" key="4">
    <source>
        <dbReference type="ARBA" id="ARBA00022989"/>
    </source>
</evidence>
<feature type="transmembrane region" description="Helical" evidence="6">
    <location>
        <begin position="141"/>
        <end position="164"/>
    </location>
</feature>
<organism evidence="8 9">
    <name type="scientific">Bullifex porci</name>
    <dbReference type="NCBI Taxonomy" id="2606638"/>
    <lineage>
        <taxon>Bacteria</taxon>
        <taxon>Pseudomonadati</taxon>
        <taxon>Spirochaetota</taxon>
        <taxon>Spirochaetia</taxon>
        <taxon>Spirochaetales</taxon>
        <taxon>Spirochaetaceae</taxon>
        <taxon>Bullifex</taxon>
    </lineage>
</organism>
<keyword evidence="2" id="KW-0813">Transport</keyword>
<keyword evidence="9" id="KW-1185">Reference proteome</keyword>
<dbReference type="Pfam" id="PF11700">
    <property type="entry name" value="ATG22"/>
    <property type="match status" value="2"/>
</dbReference>
<feature type="transmembrane region" description="Helical" evidence="6">
    <location>
        <begin position="20"/>
        <end position="40"/>
    </location>
</feature>
<dbReference type="InterPro" id="IPR036259">
    <property type="entry name" value="MFS_trans_sf"/>
</dbReference>
<feature type="transmembrane region" description="Helical" evidence="6">
    <location>
        <begin position="184"/>
        <end position="202"/>
    </location>
</feature>
<gene>
    <name evidence="8" type="ORF">FYJ80_00160</name>
</gene>
<dbReference type="PANTHER" id="PTHR23519:SF1">
    <property type="entry name" value="AUTOPHAGY-RELATED PROTEIN 22"/>
    <property type="match status" value="1"/>
</dbReference>
<keyword evidence="3 6" id="KW-0812">Transmembrane</keyword>
<dbReference type="AlphaFoldDB" id="A0A7X2PA98"/>
<feature type="transmembrane region" description="Helical" evidence="6">
    <location>
        <begin position="302"/>
        <end position="320"/>
    </location>
</feature>
<comment type="subcellular location">
    <subcellularLocation>
        <location evidence="1">Endomembrane system</location>
        <topology evidence="1">Multi-pass membrane protein</topology>
    </subcellularLocation>
</comment>
<evidence type="ECO:0000256" key="2">
    <source>
        <dbReference type="ARBA" id="ARBA00022448"/>
    </source>
</evidence>
<evidence type="ECO:0000256" key="3">
    <source>
        <dbReference type="ARBA" id="ARBA00022692"/>
    </source>
</evidence>
<feature type="transmembrane region" description="Helical" evidence="6">
    <location>
        <begin position="326"/>
        <end position="348"/>
    </location>
</feature>
<evidence type="ECO:0000256" key="1">
    <source>
        <dbReference type="ARBA" id="ARBA00004127"/>
    </source>
</evidence>
<evidence type="ECO:0000259" key="7">
    <source>
        <dbReference type="PROSITE" id="PS50850"/>
    </source>
</evidence>
<reference evidence="8 9" key="1">
    <citation type="submission" date="2019-08" db="EMBL/GenBank/DDBJ databases">
        <title>In-depth cultivation of the pig gut microbiome towards novel bacterial diversity and tailored functional studies.</title>
        <authorList>
            <person name="Wylensek D."/>
            <person name="Hitch T.C.A."/>
            <person name="Clavel T."/>
        </authorList>
    </citation>
    <scope>NUCLEOTIDE SEQUENCE [LARGE SCALE GENOMIC DNA]</scope>
    <source>
        <strain evidence="8 9">NM-380-WT-3C1</strain>
    </source>
</reference>